<dbReference type="InterPro" id="IPR014710">
    <property type="entry name" value="RmlC-like_jellyroll"/>
</dbReference>
<protein>
    <submittedName>
        <fullName evidence="1">Uncharacterized protein</fullName>
    </submittedName>
</protein>
<reference evidence="1 2" key="1">
    <citation type="journal article" date="2010" name="Nature">
        <title>The Ectocarpus genome and the independent evolution of multicellularity in brown algae.</title>
        <authorList>
            <person name="Cock J.M."/>
            <person name="Sterck L."/>
            <person name="Rouze P."/>
            <person name="Scornet D."/>
            <person name="Allen A.E."/>
            <person name="Amoutzias G."/>
            <person name="Anthouard V."/>
            <person name="Artiguenave F."/>
            <person name="Aury J.M."/>
            <person name="Badger J.H."/>
            <person name="Beszteri B."/>
            <person name="Billiau K."/>
            <person name="Bonnet E."/>
            <person name="Bothwell J.H."/>
            <person name="Bowler C."/>
            <person name="Boyen C."/>
            <person name="Brownlee C."/>
            <person name="Carrano C.J."/>
            <person name="Charrier B."/>
            <person name="Cho G.Y."/>
            <person name="Coelho S.M."/>
            <person name="Collen J."/>
            <person name="Corre E."/>
            <person name="Da Silva C."/>
            <person name="Delage L."/>
            <person name="Delaroque N."/>
            <person name="Dittami S.M."/>
            <person name="Doulbeau S."/>
            <person name="Elias M."/>
            <person name="Farnham G."/>
            <person name="Gachon C.M."/>
            <person name="Gschloessl B."/>
            <person name="Heesch S."/>
            <person name="Jabbari K."/>
            <person name="Jubin C."/>
            <person name="Kawai H."/>
            <person name="Kimura K."/>
            <person name="Kloareg B."/>
            <person name="Kupper F.C."/>
            <person name="Lang D."/>
            <person name="Le Bail A."/>
            <person name="Leblanc C."/>
            <person name="Lerouge P."/>
            <person name="Lohr M."/>
            <person name="Lopez P.J."/>
            <person name="Martens C."/>
            <person name="Maumus F."/>
            <person name="Michel G."/>
            <person name="Miranda-Saavedra D."/>
            <person name="Morales J."/>
            <person name="Moreau H."/>
            <person name="Motomura T."/>
            <person name="Nagasato C."/>
            <person name="Napoli C.A."/>
            <person name="Nelson D.R."/>
            <person name="Nyvall-Collen P."/>
            <person name="Peters A.F."/>
            <person name="Pommier C."/>
            <person name="Potin P."/>
            <person name="Poulain J."/>
            <person name="Quesneville H."/>
            <person name="Read B."/>
            <person name="Rensing S.A."/>
            <person name="Ritter A."/>
            <person name="Rousvoal S."/>
            <person name="Samanta M."/>
            <person name="Samson G."/>
            <person name="Schroeder D.C."/>
            <person name="Segurens B."/>
            <person name="Strittmatter M."/>
            <person name="Tonon T."/>
            <person name="Tregear J.W."/>
            <person name="Valentin K."/>
            <person name="von Dassow P."/>
            <person name="Yamagishi T."/>
            <person name="Van de Peer Y."/>
            <person name="Wincker P."/>
        </authorList>
    </citation>
    <scope>NUCLEOTIDE SEQUENCE [LARGE SCALE GENOMIC DNA]</scope>
    <source>
        <strain evidence="2">Ec32 / CCAP1310/4</strain>
    </source>
</reference>
<organism evidence="1 2">
    <name type="scientific">Ectocarpus siliculosus</name>
    <name type="common">Brown alga</name>
    <name type="synonym">Conferva siliculosa</name>
    <dbReference type="NCBI Taxonomy" id="2880"/>
    <lineage>
        <taxon>Eukaryota</taxon>
        <taxon>Sar</taxon>
        <taxon>Stramenopiles</taxon>
        <taxon>Ochrophyta</taxon>
        <taxon>PX clade</taxon>
        <taxon>Phaeophyceae</taxon>
        <taxon>Ectocarpales</taxon>
        <taxon>Ectocarpaceae</taxon>
        <taxon>Ectocarpus</taxon>
    </lineage>
</organism>
<dbReference type="Proteomes" id="UP000002630">
    <property type="component" value="Linkage Group LG31"/>
</dbReference>
<evidence type="ECO:0000313" key="2">
    <source>
        <dbReference type="Proteomes" id="UP000002630"/>
    </source>
</evidence>
<dbReference type="OrthoDB" id="10350493at2759"/>
<dbReference type="EMBL" id="FN648172">
    <property type="protein sequence ID" value="CBJ29895.1"/>
    <property type="molecule type" value="Genomic_DNA"/>
</dbReference>
<keyword evidence="2" id="KW-1185">Reference proteome</keyword>
<evidence type="ECO:0000313" key="1">
    <source>
        <dbReference type="EMBL" id="CBJ29895.1"/>
    </source>
</evidence>
<gene>
    <name evidence="1" type="ORF">Esi_0164_0031</name>
</gene>
<name>D7FM72_ECTSI</name>
<dbReference type="EMBL" id="FN649756">
    <property type="protein sequence ID" value="CBJ29895.1"/>
    <property type="molecule type" value="Genomic_DNA"/>
</dbReference>
<proteinExistence type="predicted"/>
<dbReference type="InParanoid" id="D7FM72"/>
<sequence>MNQDTMYHRHSQDSFFLFFRTAQIRNEVVGKEPFEVELEAGSFYWGDHLANPIIHKVCVGNRKLDCMDIEIKADRPRPASLSPALPSTLQRDLCFENGVLRAYRVKLAPGECIGSVFDAGGGDGSMVPVPFGYLAVAMTIAKLSSGGVMPGDNWWCGKSSGDISAGDAGTTTDGAWSNVGEEEVEVMILQPT</sequence>
<accession>D7FM72</accession>
<dbReference type="AlphaFoldDB" id="D7FM72"/>
<dbReference type="Gene3D" id="2.60.120.10">
    <property type="entry name" value="Jelly Rolls"/>
    <property type="match status" value="1"/>
</dbReference>